<evidence type="ECO:0000313" key="8">
    <source>
        <dbReference type="EMBL" id="CAJ1978231.1"/>
    </source>
</evidence>
<evidence type="ECO:0000256" key="5">
    <source>
        <dbReference type="ARBA" id="ARBA00023337"/>
    </source>
</evidence>
<name>A0AA86W5C9_9FABA</name>
<reference evidence="8" key="1">
    <citation type="submission" date="2023-10" db="EMBL/GenBank/DDBJ databases">
        <authorList>
            <person name="Domelevo Entfellner J.-B."/>
        </authorList>
    </citation>
    <scope>NUCLEOTIDE SEQUENCE</scope>
</reference>
<dbReference type="GO" id="GO:0043813">
    <property type="term" value="F:phosphatidylinositol-3,5-bisphosphate 5-phosphatase activity"/>
    <property type="evidence" value="ECO:0007669"/>
    <property type="project" value="InterPro"/>
</dbReference>
<dbReference type="AlphaFoldDB" id="A0AA86W5C9"/>
<evidence type="ECO:0000256" key="3">
    <source>
        <dbReference type="ARBA" id="ARBA00022801"/>
    </source>
</evidence>
<dbReference type="EMBL" id="OY731408">
    <property type="protein sequence ID" value="CAJ1978231.1"/>
    <property type="molecule type" value="Genomic_DNA"/>
</dbReference>
<keyword evidence="2" id="KW-0926">Vacuole</keyword>
<dbReference type="Proteomes" id="UP001189624">
    <property type="component" value="Chromosome 11"/>
</dbReference>
<accession>A0AA86W5C9</accession>
<keyword evidence="9" id="KW-1185">Reference proteome</keyword>
<keyword evidence="4" id="KW-0472">Membrane</keyword>
<evidence type="ECO:0000256" key="2">
    <source>
        <dbReference type="ARBA" id="ARBA00022554"/>
    </source>
</evidence>
<dbReference type="PROSITE" id="PS50275">
    <property type="entry name" value="SAC"/>
    <property type="match status" value="1"/>
</dbReference>
<dbReference type="GO" id="GO:0046856">
    <property type="term" value="P:phosphatidylinositol dephosphorylation"/>
    <property type="evidence" value="ECO:0007669"/>
    <property type="project" value="InterPro"/>
</dbReference>
<dbReference type="PANTHER" id="PTHR45738">
    <property type="entry name" value="POLYPHOSPHOINOSITIDE PHOSPHATASE"/>
    <property type="match status" value="1"/>
</dbReference>
<dbReference type="Gramene" id="rna-AYBTSS11_LOCUS30419">
    <property type="protein sequence ID" value="CAJ1978231.1"/>
    <property type="gene ID" value="gene-AYBTSS11_LOCUS30419"/>
</dbReference>
<organism evidence="8 9">
    <name type="scientific">Sphenostylis stenocarpa</name>
    <dbReference type="NCBI Taxonomy" id="92480"/>
    <lineage>
        <taxon>Eukaryota</taxon>
        <taxon>Viridiplantae</taxon>
        <taxon>Streptophyta</taxon>
        <taxon>Embryophyta</taxon>
        <taxon>Tracheophyta</taxon>
        <taxon>Spermatophyta</taxon>
        <taxon>Magnoliopsida</taxon>
        <taxon>eudicotyledons</taxon>
        <taxon>Gunneridae</taxon>
        <taxon>Pentapetalae</taxon>
        <taxon>rosids</taxon>
        <taxon>fabids</taxon>
        <taxon>Fabales</taxon>
        <taxon>Fabaceae</taxon>
        <taxon>Papilionoideae</taxon>
        <taxon>50 kb inversion clade</taxon>
        <taxon>NPAAA clade</taxon>
        <taxon>indigoferoid/millettioid clade</taxon>
        <taxon>Phaseoleae</taxon>
        <taxon>Sphenostylis</taxon>
    </lineage>
</organism>
<proteinExistence type="predicted"/>
<dbReference type="Pfam" id="PF02383">
    <property type="entry name" value="Syja_N"/>
    <property type="match status" value="2"/>
</dbReference>
<comment type="catalytic activity">
    <reaction evidence="5">
        <text>a 1,2-diacyl-sn-glycero-3-phospho-(1D-myo-inositol-3,5-bisphosphate) + H2O = a 1,2-diacyl-sn-glycero-3-phospho-(1D-myo-inositol-3-phosphate) + phosphate</text>
        <dbReference type="Rhea" id="RHEA:32955"/>
        <dbReference type="ChEBI" id="CHEBI:15377"/>
        <dbReference type="ChEBI" id="CHEBI:43474"/>
        <dbReference type="ChEBI" id="CHEBI:57923"/>
        <dbReference type="ChEBI" id="CHEBI:58088"/>
    </reaction>
</comment>
<sequence length="143" mass="16879">MNCICSYLKRGVNDWGRVANDAETEQIVLDEEVWLLQGKNEFELCKCATKLHFEDLANRYDNPIIVLNLIKIVEKRPREIMLRREFANDVGYLNQILPVENHLRFIPWDFHKFAKTFTRSFSPILEGYRLHHLCTEVVAELIS</sequence>
<keyword evidence="3" id="KW-0378">Hydrolase</keyword>
<comment type="subunit">
    <text evidence="6">Component of the PI(3,5)P2 regulatory complex at least composed of ATG18, SAC/FIG4, FAB1 and VAC14.</text>
</comment>
<dbReference type="PANTHER" id="PTHR45738:SF5">
    <property type="entry name" value="POLYPHOSPHOINOSITIDE PHOSPHATASE"/>
    <property type="match status" value="1"/>
</dbReference>
<dbReference type="InterPro" id="IPR043573">
    <property type="entry name" value="Fig4-like"/>
</dbReference>
<feature type="domain" description="SAC" evidence="7">
    <location>
        <begin position="7"/>
        <end position="143"/>
    </location>
</feature>
<evidence type="ECO:0000259" key="7">
    <source>
        <dbReference type="PROSITE" id="PS50275"/>
    </source>
</evidence>
<evidence type="ECO:0000256" key="4">
    <source>
        <dbReference type="ARBA" id="ARBA00023136"/>
    </source>
</evidence>
<dbReference type="GO" id="GO:0005774">
    <property type="term" value="C:vacuolar membrane"/>
    <property type="evidence" value="ECO:0007669"/>
    <property type="project" value="UniProtKB-SubCell"/>
</dbReference>
<evidence type="ECO:0000256" key="6">
    <source>
        <dbReference type="ARBA" id="ARBA00023464"/>
    </source>
</evidence>
<comment type="subcellular location">
    <subcellularLocation>
        <location evidence="1">Vacuole membrane</location>
        <topology evidence="1">Peripheral membrane protein</topology>
    </subcellularLocation>
</comment>
<protein>
    <recommendedName>
        <fullName evidence="7">SAC domain-containing protein</fullName>
    </recommendedName>
</protein>
<dbReference type="InterPro" id="IPR002013">
    <property type="entry name" value="SAC_dom"/>
</dbReference>
<evidence type="ECO:0000313" key="9">
    <source>
        <dbReference type="Proteomes" id="UP001189624"/>
    </source>
</evidence>
<evidence type="ECO:0000256" key="1">
    <source>
        <dbReference type="ARBA" id="ARBA00004148"/>
    </source>
</evidence>
<gene>
    <name evidence="8" type="ORF">AYBTSS11_LOCUS30419</name>
</gene>